<keyword evidence="5" id="KW-1185">Reference proteome</keyword>
<comment type="similarity">
    <text evidence="1">Belongs to the protein kinase superfamily. TKL Ser/Thr protein kinase family. ROCO subfamily.</text>
</comment>
<evidence type="ECO:0000313" key="4">
    <source>
        <dbReference type="EnsemblPlants" id="Pp3c24_12401V3.1"/>
    </source>
</evidence>
<dbReference type="PANTHER" id="PTHR36766:SF30">
    <property type="entry name" value="TIR-NBS TYPE DISEASE RESISTANCE PROTEIN-RELATED"/>
    <property type="match status" value="1"/>
</dbReference>
<organism evidence="3">
    <name type="scientific">Physcomitrium patens</name>
    <name type="common">Spreading-leaved earth moss</name>
    <name type="synonym">Physcomitrella patens</name>
    <dbReference type="NCBI Taxonomy" id="3218"/>
    <lineage>
        <taxon>Eukaryota</taxon>
        <taxon>Viridiplantae</taxon>
        <taxon>Streptophyta</taxon>
        <taxon>Embryophyta</taxon>
        <taxon>Bryophyta</taxon>
        <taxon>Bryophytina</taxon>
        <taxon>Bryopsida</taxon>
        <taxon>Funariidae</taxon>
        <taxon>Funariales</taxon>
        <taxon>Funariaceae</taxon>
        <taxon>Physcomitrium</taxon>
    </lineage>
</organism>
<evidence type="ECO:0000313" key="5">
    <source>
        <dbReference type="Proteomes" id="UP000006727"/>
    </source>
</evidence>
<dbReference type="InterPro" id="IPR027417">
    <property type="entry name" value="P-loop_NTPase"/>
</dbReference>
<evidence type="ECO:0000259" key="2">
    <source>
        <dbReference type="PROSITE" id="PS50011"/>
    </source>
</evidence>
<dbReference type="EnsemblPlants" id="Pp3c24_12401V3.1">
    <property type="protein sequence ID" value="Pp3c24_12401V3.1"/>
    <property type="gene ID" value="Pp3c24_12401"/>
</dbReference>
<dbReference type="SUPFAM" id="SSF56112">
    <property type="entry name" value="Protein kinase-like (PK-like)"/>
    <property type="match status" value="1"/>
</dbReference>
<sequence>MKVAHHDLKPDNIIANSMDILEVVDLEFLHVKLLDFSISKVEVKNTQVYTRRSTLRTVGYIVDALKAHVFTFGMLCSEIILGSQPFGDIYYYSTYQETIEKSKRLNLPKSCPKELKLLIENCWLLDPLKSPTFFEIYASHIFLKFEATYFINDLKDGQCRLMLKNKLEDLHKQPQVYSLQEGHDILKHVRKIKKVLINLHDVRSNNQLDKLLDIYKFKDDNGSKLITTSRTWSSLEPHILEYHIAIKIVNAYGGLPLSLEEQTLYRLLLARYDGSRDEKIWNTLQISFEDLELDEKNMFLDVSCFFFFCNDSYHGWIFEEELLCILNDDVRISKQALDNLKDKSLLMIDDFGNLYMHDQLHDIGHLYLKNCTKLKELTTDLCSMAFLVAIHLKNCTILEVLLNEWTSLKAIIELIIIKCFSLKTISNGIESLICLKKLWISECEALEEFPSRLLNLALEEFPSRLPNLVALEELNFSKYRNFKKLLKGFESLALEEFLSKLSNLVALEELNISMYRNLKKLPKGFRSLTCFKKLDKNECEALEEILSGLPNLVTLEELDFSMCKNLKKLLEGEYEALEEFLSGLPNLVTLEELNFLKCRNFKKLLEGFGSLTCLKKLDMNEYEALEEFLKELVFVKYRNLKKLREGFEDLTYLKKLCMWECKALEEFPNGLPNLIALEELNFSKCRNLKKLLEGFESLTCLKKLFIKECEALEEFPSRLPNLVALEELNFSKYRNLKKLQELFKSLICLKKLYM</sequence>
<dbReference type="Gene3D" id="3.80.10.10">
    <property type="entry name" value="Ribonuclease Inhibitor"/>
    <property type="match status" value="3"/>
</dbReference>
<dbReference type="GO" id="GO:0005524">
    <property type="term" value="F:ATP binding"/>
    <property type="evidence" value="ECO:0007669"/>
    <property type="project" value="InterPro"/>
</dbReference>
<dbReference type="InterPro" id="IPR011009">
    <property type="entry name" value="Kinase-like_dom_sf"/>
</dbReference>
<dbReference type="EMBL" id="ABEU02000024">
    <property type="protein sequence ID" value="PNR28382.1"/>
    <property type="molecule type" value="Genomic_DNA"/>
</dbReference>
<dbReference type="InterPro" id="IPR001245">
    <property type="entry name" value="Ser-Thr/Tyr_kinase_cat_dom"/>
</dbReference>
<dbReference type="SUPFAM" id="SSF52540">
    <property type="entry name" value="P-loop containing nucleoside triphosphate hydrolases"/>
    <property type="match status" value="1"/>
</dbReference>
<dbReference type="PROSITE" id="PS50011">
    <property type="entry name" value="PROTEIN_KINASE_DOM"/>
    <property type="match status" value="1"/>
</dbReference>
<reference evidence="3 5" key="1">
    <citation type="journal article" date="2008" name="Science">
        <title>The Physcomitrella genome reveals evolutionary insights into the conquest of land by plants.</title>
        <authorList>
            <person name="Rensing S."/>
            <person name="Lang D."/>
            <person name="Zimmer A."/>
            <person name="Terry A."/>
            <person name="Salamov A."/>
            <person name="Shapiro H."/>
            <person name="Nishiyama T."/>
            <person name="Perroud P.-F."/>
            <person name="Lindquist E."/>
            <person name="Kamisugi Y."/>
            <person name="Tanahashi T."/>
            <person name="Sakakibara K."/>
            <person name="Fujita T."/>
            <person name="Oishi K."/>
            <person name="Shin-I T."/>
            <person name="Kuroki Y."/>
            <person name="Toyoda A."/>
            <person name="Suzuki Y."/>
            <person name="Hashimoto A."/>
            <person name="Yamaguchi K."/>
            <person name="Sugano A."/>
            <person name="Kohara Y."/>
            <person name="Fujiyama A."/>
            <person name="Anterola A."/>
            <person name="Aoki S."/>
            <person name="Ashton N."/>
            <person name="Barbazuk W.B."/>
            <person name="Barker E."/>
            <person name="Bennetzen J."/>
            <person name="Bezanilla M."/>
            <person name="Blankenship R."/>
            <person name="Cho S.H."/>
            <person name="Dutcher S."/>
            <person name="Estelle M."/>
            <person name="Fawcett J.A."/>
            <person name="Gundlach H."/>
            <person name="Hanada K."/>
            <person name="Heyl A."/>
            <person name="Hicks K.A."/>
            <person name="Hugh J."/>
            <person name="Lohr M."/>
            <person name="Mayer K."/>
            <person name="Melkozernov A."/>
            <person name="Murata T."/>
            <person name="Nelson D."/>
            <person name="Pils B."/>
            <person name="Prigge M."/>
            <person name="Reiss B."/>
            <person name="Renner T."/>
            <person name="Rombauts S."/>
            <person name="Rushton P."/>
            <person name="Sanderfoot A."/>
            <person name="Schween G."/>
            <person name="Shiu S.-H."/>
            <person name="Stueber K."/>
            <person name="Theodoulou F.L."/>
            <person name="Tu H."/>
            <person name="Van de Peer Y."/>
            <person name="Verrier P.J."/>
            <person name="Waters E."/>
            <person name="Wood A."/>
            <person name="Yang L."/>
            <person name="Cove D."/>
            <person name="Cuming A."/>
            <person name="Hasebe M."/>
            <person name="Lucas S."/>
            <person name="Mishler D.B."/>
            <person name="Reski R."/>
            <person name="Grigoriev I."/>
            <person name="Quatrano R.S."/>
            <person name="Boore J.L."/>
        </authorList>
    </citation>
    <scope>NUCLEOTIDE SEQUENCE [LARGE SCALE GENOMIC DNA]</scope>
    <source>
        <strain evidence="4 5">cv. Gransden 2004</strain>
    </source>
</reference>
<dbReference type="GO" id="GO:0004672">
    <property type="term" value="F:protein kinase activity"/>
    <property type="evidence" value="ECO:0007669"/>
    <property type="project" value="InterPro"/>
</dbReference>
<proteinExistence type="inferred from homology"/>
<evidence type="ECO:0000256" key="1">
    <source>
        <dbReference type="ARBA" id="ARBA00008171"/>
    </source>
</evidence>
<protein>
    <recommendedName>
        <fullName evidence="2">Protein kinase domain-containing protein</fullName>
    </recommendedName>
</protein>
<dbReference type="InterPro" id="IPR000719">
    <property type="entry name" value="Prot_kinase_dom"/>
</dbReference>
<dbReference type="InterPro" id="IPR032675">
    <property type="entry name" value="LRR_dom_sf"/>
</dbReference>
<reference evidence="3 5" key="2">
    <citation type="journal article" date="2018" name="Plant J.">
        <title>The Physcomitrella patens chromosome-scale assembly reveals moss genome structure and evolution.</title>
        <authorList>
            <person name="Lang D."/>
            <person name="Ullrich K.K."/>
            <person name="Murat F."/>
            <person name="Fuchs J."/>
            <person name="Jenkins J."/>
            <person name="Haas F.B."/>
            <person name="Piednoel M."/>
            <person name="Gundlach H."/>
            <person name="Van Bel M."/>
            <person name="Meyberg R."/>
            <person name="Vives C."/>
            <person name="Morata J."/>
            <person name="Symeonidi A."/>
            <person name="Hiss M."/>
            <person name="Muchero W."/>
            <person name="Kamisugi Y."/>
            <person name="Saleh O."/>
            <person name="Blanc G."/>
            <person name="Decker E.L."/>
            <person name="van Gessel N."/>
            <person name="Grimwood J."/>
            <person name="Hayes R.D."/>
            <person name="Graham S.W."/>
            <person name="Gunter L.E."/>
            <person name="McDaniel S.F."/>
            <person name="Hoernstein S.N.W."/>
            <person name="Larsson A."/>
            <person name="Li F.W."/>
            <person name="Perroud P.F."/>
            <person name="Phillips J."/>
            <person name="Ranjan P."/>
            <person name="Rokshar D.S."/>
            <person name="Rothfels C.J."/>
            <person name="Schneider L."/>
            <person name="Shu S."/>
            <person name="Stevenson D.W."/>
            <person name="Thummler F."/>
            <person name="Tillich M."/>
            <person name="Villarreal Aguilar J.C."/>
            <person name="Widiez T."/>
            <person name="Wong G.K."/>
            <person name="Wymore A."/>
            <person name="Zhang Y."/>
            <person name="Zimmer A.D."/>
            <person name="Quatrano R.S."/>
            <person name="Mayer K.F.X."/>
            <person name="Goodstein D."/>
            <person name="Casacuberta J.M."/>
            <person name="Vandepoele K."/>
            <person name="Reski R."/>
            <person name="Cuming A.C."/>
            <person name="Tuskan G.A."/>
            <person name="Maumus F."/>
            <person name="Salse J."/>
            <person name="Schmutz J."/>
            <person name="Rensing S.A."/>
        </authorList>
    </citation>
    <scope>NUCLEOTIDE SEQUENCE [LARGE SCALE GENOMIC DNA]</scope>
    <source>
        <strain evidence="4 5">cv. Gransden 2004</strain>
    </source>
</reference>
<dbReference type="SUPFAM" id="SSF52058">
    <property type="entry name" value="L domain-like"/>
    <property type="match status" value="1"/>
</dbReference>
<accession>A0A2K1IGH9</accession>
<dbReference type="PANTHER" id="PTHR36766">
    <property type="entry name" value="PLANT BROAD-SPECTRUM MILDEW RESISTANCE PROTEIN RPW8"/>
    <property type="match status" value="1"/>
</dbReference>
<dbReference type="SUPFAM" id="SSF52047">
    <property type="entry name" value="RNI-like"/>
    <property type="match status" value="1"/>
</dbReference>
<dbReference type="PaxDb" id="3218-PP1S16_341V6.1"/>
<name>A0A2K1IGH9_PHYPA</name>
<evidence type="ECO:0000313" key="3">
    <source>
        <dbReference type="EMBL" id="PNR28382.1"/>
    </source>
</evidence>
<reference evidence="4" key="3">
    <citation type="submission" date="2020-12" db="UniProtKB">
        <authorList>
            <consortium name="EnsemblPlants"/>
        </authorList>
    </citation>
    <scope>IDENTIFICATION</scope>
</reference>
<dbReference type="Proteomes" id="UP000006727">
    <property type="component" value="Chromosome 24"/>
</dbReference>
<dbReference type="Gramene" id="Pp3c24_12401V3.1">
    <property type="protein sequence ID" value="Pp3c24_12401V3.1"/>
    <property type="gene ID" value="Pp3c24_12401"/>
</dbReference>
<dbReference type="Pfam" id="PF07714">
    <property type="entry name" value="PK_Tyr_Ser-Thr"/>
    <property type="match status" value="1"/>
</dbReference>
<dbReference type="Gene3D" id="1.10.510.10">
    <property type="entry name" value="Transferase(Phosphotransferase) domain 1"/>
    <property type="match status" value="1"/>
</dbReference>
<dbReference type="InParanoid" id="A0A2K1IGH9"/>
<feature type="domain" description="Protein kinase" evidence="2">
    <location>
        <begin position="1"/>
        <end position="143"/>
    </location>
</feature>
<gene>
    <name evidence="3" type="ORF">PHYPA_028974</name>
</gene>
<dbReference type="AlphaFoldDB" id="A0A2K1IGH9"/>